<evidence type="ECO:0000313" key="2">
    <source>
        <dbReference type="EMBL" id="CAF4326679.1"/>
    </source>
</evidence>
<dbReference type="EMBL" id="CAJOBI010041549">
    <property type="protein sequence ID" value="CAF4326679.1"/>
    <property type="molecule type" value="Genomic_DNA"/>
</dbReference>
<sequence>MITEKRNIALKQHLDTLKESFDEKISTEINDEYHSWQLSINLYESLFREYILMEELTCLNSKKNKRNNQKQYSTDIDGHDV</sequence>
<evidence type="ECO:0000313" key="1">
    <source>
        <dbReference type="EMBL" id="CAF4221155.1"/>
    </source>
</evidence>
<protein>
    <submittedName>
        <fullName evidence="1">Uncharacterized protein</fullName>
    </submittedName>
</protein>
<dbReference type="Proteomes" id="UP000676336">
    <property type="component" value="Unassembled WGS sequence"/>
</dbReference>
<feature type="non-terminal residue" evidence="1">
    <location>
        <position position="1"/>
    </location>
</feature>
<gene>
    <name evidence="1" type="ORF">BYL167_LOCUS24391</name>
    <name evidence="3" type="ORF">GIL414_LOCUS27716</name>
    <name evidence="2" type="ORF">SMN809_LOCUS27187</name>
</gene>
<dbReference type="Proteomes" id="UP000681967">
    <property type="component" value="Unassembled WGS sequence"/>
</dbReference>
<dbReference type="Proteomes" id="UP000681720">
    <property type="component" value="Unassembled WGS sequence"/>
</dbReference>
<proteinExistence type="predicted"/>
<dbReference type="EMBL" id="CAJOBJ010044864">
    <property type="protein sequence ID" value="CAF4344935.1"/>
    <property type="molecule type" value="Genomic_DNA"/>
</dbReference>
<dbReference type="AlphaFoldDB" id="A0A8S2SG14"/>
<organism evidence="1 4">
    <name type="scientific">Rotaria magnacalcarata</name>
    <dbReference type="NCBI Taxonomy" id="392030"/>
    <lineage>
        <taxon>Eukaryota</taxon>
        <taxon>Metazoa</taxon>
        <taxon>Spiralia</taxon>
        <taxon>Gnathifera</taxon>
        <taxon>Rotifera</taxon>
        <taxon>Eurotatoria</taxon>
        <taxon>Bdelloidea</taxon>
        <taxon>Philodinida</taxon>
        <taxon>Philodinidae</taxon>
        <taxon>Rotaria</taxon>
    </lineage>
</organism>
<accession>A0A8S2SG14</accession>
<dbReference type="EMBL" id="CAJOBH010020970">
    <property type="protein sequence ID" value="CAF4221155.1"/>
    <property type="molecule type" value="Genomic_DNA"/>
</dbReference>
<comment type="caution">
    <text evidence="1">The sequence shown here is derived from an EMBL/GenBank/DDBJ whole genome shotgun (WGS) entry which is preliminary data.</text>
</comment>
<evidence type="ECO:0000313" key="3">
    <source>
        <dbReference type="EMBL" id="CAF4344935.1"/>
    </source>
</evidence>
<evidence type="ECO:0000313" key="4">
    <source>
        <dbReference type="Proteomes" id="UP000681967"/>
    </source>
</evidence>
<name>A0A8S2SG14_9BILA</name>
<reference evidence="1" key="1">
    <citation type="submission" date="2021-02" db="EMBL/GenBank/DDBJ databases">
        <authorList>
            <person name="Nowell W R."/>
        </authorList>
    </citation>
    <scope>NUCLEOTIDE SEQUENCE</scope>
</reference>